<gene>
    <name evidence="7" type="ORF">NKR19_g8863</name>
</gene>
<name>A0AA38REJ9_9PEZI</name>
<dbReference type="GO" id="GO:0003886">
    <property type="term" value="F:DNA (cytosine-5-)-methyltransferase activity"/>
    <property type="evidence" value="ECO:0007669"/>
    <property type="project" value="UniProtKB-EC"/>
</dbReference>
<dbReference type="EC" id="2.1.1.37" evidence="1"/>
<reference evidence="7" key="1">
    <citation type="submission" date="2022-07" db="EMBL/GenBank/DDBJ databases">
        <title>Fungi with potential for degradation of polypropylene.</title>
        <authorList>
            <person name="Gostincar C."/>
        </authorList>
    </citation>
    <scope>NUCLEOTIDE SEQUENCE</scope>
    <source>
        <strain evidence="7">EXF-13287</strain>
    </source>
</reference>
<sequence>MAHPLRRGSHTWYRSSHPNPAEEPIVIEDDDARPAHELEAEMPFVDLTSDEALPLPVHQHAGPQAHTSTPIINSADGEYALEEYVRPDGLALRRDMTVELDHDEGRFNANFLKIATIFATQSGDVKLRGHVYSRTRNLHGFLQRKLNEVVLIANVVKDDSRDWNRQAMVDIKPEDVVCVRCLRTTNATTEYGIDRRLYVEKGKKGVEESGDLVCRWQFILVHHDEYKLRLQRADEWLLRRITERDADKLFAKKDEVNLAQWRGGKIPGGSVTGEGKHETLVVDLDSDDEVLNGLSNQRRPQQRFYSGGDMFAGAGGASSGMVRAGIRIVFALDHWNVAAATHRKNFPDTKFYEMDSFNFYIDKEINHRIDILHLSPPCQYYSPAHTVPGRNDPVNMACLFACGHIIEKIRPRVFTIEQTFGLIHPKHEPYFNALVGDITRHGYSVRWKVVHFNSWGLCQKRRRLIFIGVAPGEQLPDFPEDSHGHGLRRPFARVQDAVPDKDSDLSIQHDKEEAIPRSEPAWDPSGLLPYTITCKGGGNVHWTGSRDFTVREYAWLQGFPTSHSFEGTKTDCVKQIGNAVPPNMAKKLFRHIVNWLKIQDGVCKHTLDVSRSRIRESFKRIKTQCSDDDDDIIVVDDVLQIGSTPERSIFISDDSDKEPSTEAVTDDAEDMDNDQVSPYFNGSCTPPPSQAERLRPFDHSWPDTGNDLNQGIEQMELDDADDADDTRSDSSCTIVGDDDEVALMDLDPPQCIGSYSLQRRVVVQGGVRRKSQDQQGY</sequence>
<dbReference type="EMBL" id="JANBVN010000192">
    <property type="protein sequence ID" value="KAJ9133936.1"/>
    <property type="molecule type" value="Genomic_DNA"/>
</dbReference>
<dbReference type="Gene3D" id="3.40.50.150">
    <property type="entry name" value="Vaccinia Virus protein VP39"/>
    <property type="match status" value="1"/>
</dbReference>
<keyword evidence="4 5" id="KW-0949">S-adenosyl-L-methionine</keyword>
<dbReference type="InterPro" id="IPR029063">
    <property type="entry name" value="SAM-dependent_MTases_sf"/>
</dbReference>
<evidence type="ECO:0000256" key="4">
    <source>
        <dbReference type="ARBA" id="ARBA00022691"/>
    </source>
</evidence>
<dbReference type="AlphaFoldDB" id="A0AA38REJ9"/>
<dbReference type="PROSITE" id="PS51679">
    <property type="entry name" value="SAM_MT_C5"/>
    <property type="match status" value="1"/>
</dbReference>
<dbReference type="GO" id="GO:0005634">
    <property type="term" value="C:nucleus"/>
    <property type="evidence" value="ECO:0007669"/>
    <property type="project" value="TreeGrafter"/>
</dbReference>
<dbReference type="PANTHER" id="PTHR10629">
    <property type="entry name" value="CYTOSINE-SPECIFIC METHYLTRANSFERASE"/>
    <property type="match status" value="1"/>
</dbReference>
<dbReference type="InterPro" id="IPR001525">
    <property type="entry name" value="C5_MeTfrase"/>
</dbReference>
<protein>
    <recommendedName>
        <fullName evidence="1">DNA (cytosine-5-)-methyltransferase</fullName>
        <ecNumber evidence="1">2.1.1.37</ecNumber>
    </recommendedName>
</protein>
<proteinExistence type="inferred from homology"/>
<evidence type="ECO:0000256" key="5">
    <source>
        <dbReference type="PROSITE-ProRule" id="PRU01016"/>
    </source>
</evidence>
<dbReference type="InterPro" id="IPR031303">
    <property type="entry name" value="C5_meth_CS"/>
</dbReference>
<accession>A0AA38REJ9</accession>
<feature type="compositionally biased region" description="Acidic residues" evidence="6">
    <location>
        <begin position="664"/>
        <end position="673"/>
    </location>
</feature>
<dbReference type="SUPFAM" id="SSF53335">
    <property type="entry name" value="S-adenosyl-L-methionine-dependent methyltransferases"/>
    <property type="match status" value="1"/>
</dbReference>
<feature type="compositionally biased region" description="Polar residues" evidence="6">
    <location>
        <begin position="674"/>
        <end position="684"/>
    </location>
</feature>
<dbReference type="GO" id="GO:0003677">
    <property type="term" value="F:DNA binding"/>
    <property type="evidence" value="ECO:0007669"/>
    <property type="project" value="TreeGrafter"/>
</dbReference>
<feature type="region of interest" description="Disordered" evidence="6">
    <location>
        <begin position="1"/>
        <end position="26"/>
    </location>
</feature>
<keyword evidence="8" id="KW-1185">Reference proteome</keyword>
<evidence type="ECO:0000256" key="3">
    <source>
        <dbReference type="ARBA" id="ARBA00022679"/>
    </source>
</evidence>
<dbReference type="PANTHER" id="PTHR10629:SF52">
    <property type="entry name" value="DNA (CYTOSINE-5)-METHYLTRANSFERASE 1"/>
    <property type="match status" value="1"/>
</dbReference>
<evidence type="ECO:0000256" key="1">
    <source>
        <dbReference type="ARBA" id="ARBA00011975"/>
    </source>
</evidence>
<dbReference type="GO" id="GO:0032259">
    <property type="term" value="P:methylation"/>
    <property type="evidence" value="ECO:0007669"/>
    <property type="project" value="UniProtKB-KW"/>
</dbReference>
<comment type="similarity">
    <text evidence="5">Belongs to the class I-like SAM-binding methyltransferase superfamily. C5-methyltransferase family.</text>
</comment>
<feature type="compositionally biased region" description="Basic and acidic residues" evidence="6">
    <location>
        <begin position="692"/>
        <end position="701"/>
    </location>
</feature>
<dbReference type="PRINTS" id="PR00105">
    <property type="entry name" value="C5METTRFRASE"/>
</dbReference>
<feature type="region of interest" description="Disordered" evidence="6">
    <location>
        <begin position="646"/>
        <end position="709"/>
    </location>
</feature>
<dbReference type="Gene3D" id="3.90.120.10">
    <property type="entry name" value="DNA Methylase, subunit A, domain 2"/>
    <property type="match status" value="1"/>
</dbReference>
<dbReference type="GO" id="GO:0044027">
    <property type="term" value="P:negative regulation of gene expression via chromosomal CpG island methylation"/>
    <property type="evidence" value="ECO:0007669"/>
    <property type="project" value="TreeGrafter"/>
</dbReference>
<feature type="active site" evidence="5">
    <location>
        <position position="378"/>
    </location>
</feature>
<dbReference type="Pfam" id="PF00145">
    <property type="entry name" value="DNA_methylase"/>
    <property type="match status" value="2"/>
</dbReference>
<dbReference type="Proteomes" id="UP001174691">
    <property type="component" value="Unassembled WGS sequence"/>
</dbReference>
<evidence type="ECO:0000256" key="6">
    <source>
        <dbReference type="SAM" id="MobiDB-lite"/>
    </source>
</evidence>
<evidence type="ECO:0000313" key="7">
    <source>
        <dbReference type="EMBL" id="KAJ9133936.1"/>
    </source>
</evidence>
<organism evidence="7 8">
    <name type="scientific">Coniochaeta hoffmannii</name>
    <dbReference type="NCBI Taxonomy" id="91930"/>
    <lineage>
        <taxon>Eukaryota</taxon>
        <taxon>Fungi</taxon>
        <taxon>Dikarya</taxon>
        <taxon>Ascomycota</taxon>
        <taxon>Pezizomycotina</taxon>
        <taxon>Sordariomycetes</taxon>
        <taxon>Sordariomycetidae</taxon>
        <taxon>Coniochaetales</taxon>
        <taxon>Coniochaetaceae</taxon>
        <taxon>Coniochaeta</taxon>
    </lineage>
</organism>
<evidence type="ECO:0000313" key="8">
    <source>
        <dbReference type="Proteomes" id="UP001174691"/>
    </source>
</evidence>
<keyword evidence="2 5" id="KW-0489">Methyltransferase</keyword>
<comment type="caution">
    <text evidence="7">The sequence shown here is derived from an EMBL/GenBank/DDBJ whole genome shotgun (WGS) entry which is preliminary data.</text>
</comment>
<keyword evidence="3 5" id="KW-0808">Transferase</keyword>
<evidence type="ECO:0000256" key="2">
    <source>
        <dbReference type="ARBA" id="ARBA00022603"/>
    </source>
</evidence>
<dbReference type="InterPro" id="IPR050390">
    <property type="entry name" value="C5-Methyltransferase"/>
</dbReference>
<dbReference type="PROSITE" id="PS00095">
    <property type="entry name" value="C5_MTASE_2"/>
    <property type="match status" value="1"/>
</dbReference>